<dbReference type="EMBL" id="OU015584">
    <property type="protein sequence ID" value="CAG5079993.1"/>
    <property type="molecule type" value="Genomic_DNA"/>
</dbReference>
<dbReference type="PROSITE" id="PS51257">
    <property type="entry name" value="PROKAR_LIPOPROTEIN"/>
    <property type="match status" value="1"/>
</dbReference>
<protein>
    <submittedName>
        <fullName evidence="1">Uncharacterized protein</fullName>
    </submittedName>
</protein>
<proteinExistence type="predicted"/>
<dbReference type="AlphaFoldDB" id="A0A916JM40"/>
<dbReference type="RefSeq" id="WP_258541360.1">
    <property type="nucleotide sequence ID" value="NZ_OU015584.1"/>
</dbReference>
<name>A0A916JM40_9FLAO</name>
<dbReference type="Proteomes" id="UP000683507">
    <property type="component" value="Chromosome"/>
</dbReference>
<gene>
    <name evidence="1" type="ORF">CRYO30217_01144</name>
</gene>
<reference evidence="1" key="1">
    <citation type="submission" date="2021-04" db="EMBL/GenBank/DDBJ databases">
        <authorList>
            <person name="Rodrigo-Torres L."/>
            <person name="Arahal R. D."/>
            <person name="Lucena T."/>
        </authorList>
    </citation>
    <scope>NUCLEOTIDE SEQUENCE</scope>
    <source>
        <strain evidence="1">AS29M-1</strain>
    </source>
</reference>
<dbReference type="KEGG" id="ptan:CRYO30217_01144"/>
<sequence length="139" mass="16540">MKLFVSLLFVAVLLFSCSKKKFEGVEEFVEYYYENQFSLTLEKYSDLYDLKFYELMGEAELEKGRQHTYSDLGEFESLVINDVHQNDKNYKESFSNQYKIQVNAKYEFGTSVDTLIINEYNEGDYRIQMLIMTTKSYPH</sequence>
<organism evidence="1 2">
    <name type="scientific">Parvicella tangerina</name>
    <dbReference type="NCBI Taxonomy" id="2829795"/>
    <lineage>
        <taxon>Bacteria</taxon>
        <taxon>Pseudomonadati</taxon>
        <taxon>Bacteroidota</taxon>
        <taxon>Flavobacteriia</taxon>
        <taxon>Flavobacteriales</taxon>
        <taxon>Parvicellaceae</taxon>
        <taxon>Parvicella</taxon>
    </lineage>
</organism>
<evidence type="ECO:0000313" key="1">
    <source>
        <dbReference type="EMBL" id="CAG5079993.1"/>
    </source>
</evidence>
<evidence type="ECO:0000313" key="2">
    <source>
        <dbReference type="Proteomes" id="UP000683507"/>
    </source>
</evidence>
<accession>A0A916JM40</accession>
<keyword evidence="2" id="KW-1185">Reference proteome</keyword>